<sequence>MNLTQERILKVEAVVLEHHEWGEADRLLSLFTREHGRLRAVAKGVRRIRSRKAGHLEPFTRVALVLARGRDLWIVTQAETLEANLALHGDLEGIGYASYVVELLERLTYEEGPNPDLYRLLVETLRHLDENLDPPALILRYFELHLLDLAGFRPELKECVTCRRPIQPEDQYFSSALGGVLCPTCGKLEPSARPVSMNALRYLRHLQRSTYAEARRARPAPTVAGEMERLLQDYLSYILETRLNSPEFLRQVRQPLNPANHLPPTSSSESPL</sequence>
<keyword evidence="4 7" id="KW-0233">DNA recombination</keyword>
<feature type="domain" description="DNA replication/recombination mediator RecO N-terminal" evidence="8">
    <location>
        <begin position="9"/>
        <end position="82"/>
    </location>
</feature>
<dbReference type="Proteomes" id="UP000050544">
    <property type="component" value="Unassembled WGS sequence"/>
</dbReference>
<evidence type="ECO:0000256" key="2">
    <source>
        <dbReference type="ARBA" id="ARBA00021310"/>
    </source>
</evidence>
<comment type="function">
    <text evidence="7">Involved in DNA repair and RecF pathway recombination.</text>
</comment>
<dbReference type="InterPro" id="IPR042242">
    <property type="entry name" value="RecO_C"/>
</dbReference>
<evidence type="ECO:0000256" key="6">
    <source>
        <dbReference type="ARBA" id="ARBA00033409"/>
    </source>
</evidence>
<dbReference type="OrthoDB" id="9797083at2"/>
<dbReference type="GO" id="GO:0006302">
    <property type="term" value="P:double-strand break repair"/>
    <property type="evidence" value="ECO:0007669"/>
    <property type="project" value="TreeGrafter"/>
</dbReference>
<reference evidence="9 10" key="1">
    <citation type="submission" date="2015-07" db="EMBL/GenBank/DDBJ databases">
        <title>Whole genome sequence of Thermanaerothrix daxensis DSM 23592.</title>
        <authorList>
            <person name="Hemp J."/>
            <person name="Ward L.M."/>
            <person name="Pace L.A."/>
            <person name="Fischer W.W."/>
        </authorList>
    </citation>
    <scope>NUCLEOTIDE SEQUENCE [LARGE SCALE GENOMIC DNA]</scope>
    <source>
        <strain evidence="9 10">GNS-1</strain>
    </source>
</reference>
<evidence type="ECO:0000256" key="4">
    <source>
        <dbReference type="ARBA" id="ARBA00023172"/>
    </source>
</evidence>
<name>A0A0P6XUM8_9CHLR</name>
<dbReference type="Gene3D" id="1.20.1440.120">
    <property type="entry name" value="Recombination protein O, C-terminal domain"/>
    <property type="match status" value="1"/>
</dbReference>
<comment type="similarity">
    <text evidence="1 7">Belongs to the RecO family.</text>
</comment>
<keyword evidence="5 7" id="KW-0234">DNA repair</keyword>
<dbReference type="STRING" id="869279.SE15_01875"/>
<dbReference type="InterPro" id="IPR022572">
    <property type="entry name" value="DNA_rep/recomb_RecO_N"/>
</dbReference>
<dbReference type="EMBL" id="LGKO01000002">
    <property type="protein sequence ID" value="KPL83975.1"/>
    <property type="molecule type" value="Genomic_DNA"/>
</dbReference>
<dbReference type="PANTHER" id="PTHR33991">
    <property type="entry name" value="DNA REPAIR PROTEIN RECO"/>
    <property type="match status" value="1"/>
</dbReference>
<accession>A0A0P6XUM8</accession>
<protein>
    <recommendedName>
        <fullName evidence="2 7">DNA repair protein RecO</fullName>
    </recommendedName>
    <alternativeName>
        <fullName evidence="6 7">Recombination protein O</fullName>
    </alternativeName>
</protein>
<evidence type="ECO:0000259" key="8">
    <source>
        <dbReference type="Pfam" id="PF11967"/>
    </source>
</evidence>
<keyword evidence="10" id="KW-1185">Reference proteome</keyword>
<dbReference type="InterPro" id="IPR037278">
    <property type="entry name" value="ARFGAP/RecO"/>
</dbReference>
<dbReference type="InterPro" id="IPR012340">
    <property type="entry name" value="NA-bd_OB-fold"/>
</dbReference>
<dbReference type="InterPro" id="IPR003717">
    <property type="entry name" value="RecO"/>
</dbReference>
<dbReference type="GO" id="GO:0006310">
    <property type="term" value="P:DNA recombination"/>
    <property type="evidence" value="ECO:0007669"/>
    <property type="project" value="UniProtKB-UniRule"/>
</dbReference>
<evidence type="ECO:0000256" key="1">
    <source>
        <dbReference type="ARBA" id="ARBA00007452"/>
    </source>
</evidence>
<dbReference type="Pfam" id="PF02565">
    <property type="entry name" value="RecO_C"/>
    <property type="match status" value="1"/>
</dbReference>
<evidence type="ECO:0000256" key="5">
    <source>
        <dbReference type="ARBA" id="ARBA00023204"/>
    </source>
</evidence>
<dbReference type="RefSeq" id="WP_054520400.1">
    <property type="nucleotide sequence ID" value="NZ_LGKO01000002.1"/>
</dbReference>
<dbReference type="GO" id="GO:0043590">
    <property type="term" value="C:bacterial nucleoid"/>
    <property type="evidence" value="ECO:0007669"/>
    <property type="project" value="TreeGrafter"/>
</dbReference>
<dbReference type="Pfam" id="PF11967">
    <property type="entry name" value="RecO_N"/>
    <property type="match status" value="1"/>
</dbReference>
<organism evidence="9 10">
    <name type="scientific">Thermanaerothrix daxensis</name>
    <dbReference type="NCBI Taxonomy" id="869279"/>
    <lineage>
        <taxon>Bacteria</taxon>
        <taxon>Bacillati</taxon>
        <taxon>Chloroflexota</taxon>
        <taxon>Anaerolineae</taxon>
        <taxon>Anaerolineales</taxon>
        <taxon>Anaerolineaceae</taxon>
        <taxon>Thermanaerothrix</taxon>
    </lineage>
</organism>
<dbReference type="SUPFAM" id="SSF57863">
    <property type="entry name" value="ArfGap/RecO-like zinc finger"/>
    <property type="match status" value="1"/>
</dbReference>
<dbReference type="PANTHER" id="PTHR33991:SF1">
    <property type="entry name" value="DNA REPAIR PROTEIN RECO"/>
    <property type="match status" value="1"/>
</dbReference>
<dbReference type="SUPFAM" id="SSF50249">
    <property type="entry name" value="Nucleic acid-binding proteins"/>
    <property type="match status" value="1"/>
</dbReference>
<dbReference type="NCBIfam" id="TIGR00613">
    <property type="entry name" value="reco"/>
    <property type="match status" value="1"/>
</dbReference>
<keyword evidence="3 7" id="KW-0227">DNA damage</keyword>
<evidence type="ECO:0000313" key="10">
    <source>
        <dbReference type="Proteomes" id="UP000050544"/>
    </source>
</evidence>
<proteinExistence type="inferred from homology"/>
<evidence type="ECO:0000256" key="3">
    <source>
        <dbReference type="ARBA" id="ARBA00022763"/>
    </source>
</evidence>
<gene>
    <name evidence="7" type="primary">recO</name>
    <name evidence="9" type="ORF">SE15_01875</name>
</gene>
<dbReference type="Gene3D" id="2.40.50.140">
    <property type="entry name" value="Nucleic acid-binding proteins"/>
    <property type="match status" value="1"/>
</dbReference>
<evidence type="ECO:0000256" key="7">
    <source>
        <dbReference type="HAMAP-Rule" id="MF_00201"/>
    </source>
</evidence>
<dbReference type="HAMAP" id="MF_00201">
    <property type="entry name" value="RecO"/>
    <property type="match status" value="1"/>
</dbReference>
<dbReference type="AlphaFoldDB" id="A0A0P6XUM8"/>
<comment type="caution">
    <text evidence="9">The sequence shown here is derived from an EMBL/GenBank/DDBJ whole genome shotgun (WGS) entry which is preliminary data.</text>
</comment>
<evidence type="ECO:0000313" key="9">
    <source>
        <dbReference type="EMBL" id="KPL83975.1"/>
    </source>
</evidence>